<keyword evidence="2 7" id="KW-0489">Methyltransferase</keyword>
<dbReference type="PANTHER" id="PTHR10629:SF52">
    <property type="entry name" value="DNA (CYTOSINE-5)-METHYLTRANSFERASE 1"/>
    <property type="match status" value="1"/>
</dbReference>
<feature type="active site" evidence="7">
    <location>
        <position position="109"/>
    </location>
</feature>
<evidence type="ECO:0000313" key="9">
    <source>
        <dbReference type="EMBL" id="MDY3562677.1"/>
    </source>
</evidence>
<dbReference type="EMBL" id="JAXBLV010000221">
    <property type="protein sequence ID" value="MDY3562677.1"/>
    <property type="molecule type" value="Genomic_DNA"/>
</dbReference>
<sequence length="337" mass="36960">MSRNVDPIRWKLDRLRGGEVPRCWDVFGGCGGLSLGFHTAGFKIAGSVELDAAAAATHAHNFHRDDPRHAVHAQPRDITTREPAELLAALGIPGDPSCAVDVLLGGPPCQAYARVGQAKLREVAKHPTAFLQDSRGRLFERYLHSVEALRPLVVVMENVPDVLNYGGQNIAESVCERLNELGYDCAYTLLNAAFYGVPQLRERLFLCGWSRQLGAIFEFPKPTHRAELPIGYLNSRSVALRTLREATGGLFRDGARYHYVAPPPVSPQLPAAVSAREALGDLPAITAHLAGELTRGMRRLDELVPYPAADALPPYARLMRRWPGFAATSAVREHVIR</sequence>
<dbReference type="GO" id="GO:0032259">
    <property type="term" value="P:methylation"/>
    <property type="evidence" value="ECO:0007669"/>
    <property type="project" value="UniProtKB-KW"/>
</dbReference>
<keyword evidence="10" id="KW-1185">Reference proteome</keyword>
<organism evidence="9 10">
    <name type="scientific">Gemmata algarum</name>
    <dbReference type="NCBI Taxonomy" id="2975278"/>
    <lineage>
        <taxon>Bacteria</taxon>
        <taxon>Pseudomonadati</taxon>
        <taxon>Planctomycetota</taxon>
        <taxon>Planctomycetia</taxon>
        <taxon>Gemmatales</taxon>
        <taxon>Gemmataceae</taxon>
        <taxon>Gemmata</taxon>
    </lineage>
</organism>
<dbReference type="InterPro" id="IPR029063">
    <property type="entry name" value="SAM-dependent_MTases_sf"/>
</dbReference>
<proteinExistence type="inferred from homology"/>
<comment type="catalytic activity">
    <reaction evidence="6">
        <text>a 2'-deoxycytidine in DNA + S-adenosyl-L-methionine = a 5-methyl-2'-deoxycytidine in DNA + S-adenosyl-L-homocysteine + H(+)</text>
        <dbReference type="Rhea" id="RHEA:13681"/>
        <dbReference type="Rhea" id="RHEA-COMP:11369"/>
        <dbReference type="Rhea" id="RHEA-COMP:11370"/>
        <dbReference type="ChEBI" id="CHEBI:15378"/>
        <dbReference type="ChEBI" id="CHEBI:57856"/>
        <dbReference type="ChEBI" id="CHEBI:59789"/>
        <dbReference type="ChEBI" id="CHEBI:85452"/>
        <dbReference type="ChEBI" id="CHEBI:85454"/>
        <dbReference type="EC" id="2.1.1.37"/>
    </reaction>
</comment>
<dbReference type="RefSeq" id="WP_320688979.1">
    <property type="nucleotide sequence ID" value="NZ_JAXBLV010000221.1"/>
</dbReference>
<comment type="caution">
    <text evidence="9">The sequence shown here is derived from an EMBL/GenBank/DDBJ whole genome shotgun (WGS) entry which is preliminary data.</text>
</comment>
<evidence type="ECO:0000256" key="1">
    <source>
        <dbReference type="ARBA" id="ARBA00011975"/>
    </source>
</evidence>
<dbReference type="GO" id="GO:0003886">
    <property type="term" value="F:DNA (cytosine-5-)-methyltransferase activity"/>
    <property type="evidence" value="ECO:0007669"/>
    <property type="project" value="UniProtKB-EC"/>
</dbReference>
<evidence type="ECO:0000256" key="7">
    <source>
        <dbReference type="PROSITE-ProRule" id="PRU01016"/>
    </source>
</evidence>
<evidence type="ECO:0000256" key="2">
    <source>
        <dbReference type="ARBA" id="ARBA00022603"/>
    </source>
</evidence>
<gene>
    <name evidence="9" type="primary">dcm</name>
    <name evidence="9" type="ORF">R5W23_004151</name>
</gene>
<dbReference type="Proteomes" id="UP001272242">
    <property type="component" value="Unassembled WGS sequence"/>
</dbReference>
<evidence type="ECO:0000256" key="6">
    <source>
        <dbReference type="ARBA" id="ARBA00047422"/>
    </source>
</evidence>
<protein>
    <recommendedName>
        <fullName evidence="1">DNA (cytosine-5-)-methyltransferase</fullName>
        <ecNumber evidence="1">2.1.1.37</ecNumber>
    </recommendedName>
</protein>
<name>A0ABU5F7C4_9BACT</name>
<dbReference type="EC" id="2.1.1.37" evidence="1"/>
<dbReference type="PROSITE" id="PS51679">
    <property type="entry name" value="SAM_MT_C5"/>
    <property type="match status" value="1"/>
</dbReference>
<dbReference type="InterPro" id="IPR050390">
    <property type="entry name" value="C5-Methyltransferase"/>
</dbReference>
<evidence type="ECO:0000256" key="5">
    <source>
        <dbReference type="ARBA" id="ARBA00022747"/>
    </source>
</evidence>
<dbReference type="NCBIfam" id="TIGR00675">
    <property type="entry name" value="dcm"/>
    <property type="match status" value="1"/>
</dbReference>
<dbReference type="Gene3D" id="3.40.50.150">
    <property type="entry name" value="Vaccinia Virus protein VP39"/>
    <property type="match status" value="1"/>
</dbReference>
<keyword evidence="5" id="KW-0680">Restriction system</keyword>
<comment type="similarity">
    <text evidence="7 8">Belongs to the class I-like SAM-binding methyltransferase superfamily. C5-methyltransferase family.</text>
</comment>
<accession>A0ABU5F7C4</accession>
<reference evidence="10" key="1">
    <citation type="journal article" date="2023" name="Mar. Drugs">
        <title>Gemmata algarum, a Novel Planctomycete Isolated from an Algal Mat, Displays Antimicrobial Activity.</title>
        <authorList>
            <person name="Kumar G."/>
            <person name="Kallscheuer N."/>
            <person name="Kashif M."/>
            <person name="Ahamad S."/>
            <person name="Jagadeeshwari U."/>
            <person name="Pannikurungottu S."/>
            <person name="Haufschild T."/>
            <person name="Kabuu M."/>
            <person name="Sasikala C."/>
            <person name="Jogler C."/>
            <person name="Ramana C."/>
        </authorList>
    </citation>
    <scope>NUCLEOTIDE SEQUENCE [LARGE SCALE GENOMIC DNA]</scope>
    <source>
        <strain evidence="10">JC673</strain>
    </source>
</reference>
<evidence type="ECO:0000256" key="4">
    <source>
        <dbReference type="ARBA" id="ARBA00022691"/>
    </source>
</evidence>
<evidence type="ECO:0000256" key="3">
    <source>
        <dbReference type="ARBA" id="ARBA00022679"/>
    </source>
</evidence>
<dbReference type="Pfam" id="PF00145">
    <property type="entry name" value="DNA_methylase"/>
    <property type="match status" value="1"/>
</dbReference>
<dbReference type="SUPFAM" id="SSF53335">
    <property type="entry name" value="S-adenosyl-L-methionine-dependent methyltransferases"/>
    <property type="match status" value="1"/>
</dbReference>
<keyword evidence="4 7" id="KW-0949">S-adenosyl-L-methionine</keyword>
<dbReference type="PRINTS" id="PR00105">
    <property type="entry name" value="C5METTRFRASE"/>
</dbReference>
<dbReference type="InterPro" id="IPR001525">
    <property type="entry name" value="C5_MeTfrase"/>
</dbReference>
<keyword evidence="3 7" id="KW-0808">Transferase</keyword>
<dbReference type="PANTHER" id="PTHR10629">
    <property type="entry name" value="CYTOSINE-SPECIFIC METHYLTRANSFERASE"/>
    <property type="match status" value="1"/>
</dbReference>
<evidence type="ECO:0000313" key="10">
    <source>
        <dbReference type="Proteomes" id="UP001272242"/>
    </source>
</evidence>
<evidence type="ECO:0000256" key="8">
    <source>
        <dbReference type="RuleBase" id="RU000416"/>
    </source>
</evidence>